<accession>A0AAW1K7F7</accession>
<dbReference type="Pfam" id="PF00892">
    <property type="entry name" value="EamA"/>
    <property type="match status" value="2"/>
</dbReference>
<dbReference type="InterPro" id="IPR000620">
    <property type="entry name" value="EamA_dom"/>
</dbReference>
<dbReference type="AlphaFoldDB" id="A0AAW1K7F7"/>
<evidence type="ECO:0000313" key="10">
    <source>
        <dbReference type="Proteomes" id="UP001443914"/>
    </source>
</evidence>
<evidence type="ECO:0000256" key="2">
    <source>
        <dbReference type="ARBA" id="ARBA00007635"/>
    </source>
</evidence>
<feature type="transmembrane region" description="Helical" evidence="6">
    <location>
        <begin position="89"/>
        <end position="111"/>
    </location>
</feature>
<dbReference type="EMBL" id="JBDFQZ010000006">
    <property type="protein sequence ID" value="KAK9715550.1"/>
    <property type="molecule type" value="Genomic_DNA"/>
</dbReference>
<organism evidence="9 10">
    <name type="scientific">Saponaria officinalis</name>
    <name type="common">Common soapwort</name>
    <name type="synonym">Lychnis saponaria</name>
    <dbReference type="NCBI Taxonomy" id="3572"/>
    <lineage>
        <taxon>Eukaryota</taxon>
        <taxon>Viridiplantae</taxon>
        <taxon>Streptophyta</taxon>
        <taxon>Embryophyta</taxon>
        <taxon>Tracheophyta</taxon>
        <taxon>Spermatophyta</taxon>
        <taxon>Magnoliopsida</taxon>
        <taxon>eudicotyledons</taxon>
        <taxon>Gunneridae</taxon>
        <taxon>Pentapetalae</taxon>
        <taxon>Caryophyllales</taxon>
        <taxon>Caryophyllaceae</taxon>
        <taxon>Caryophylleae</taxon>
        <taxon>Saponaria</taxon>
    </lineage>
</organism>
<feature type="region of interest" description="Disordered" evidence="7">
    <location>
        <begin position="354"/>
        <end position="388"/>
    </location>
</feature>
<evidence type="ECO:0000259" key="8">
    <source>
        <dbReference type="Pfam" id="PF00892"/>
    </source>
</evidence>
<gene>
    <name evidence="9" type="ORF">RND81_06G172700</name>
</gene>
<comment type="caution">
    <text evidence="9">The sequence shown here is derived from an EMBL/GenBank/DDBJ whole genome shotgun (WGS) entry which is preliminary data.</text>
</comment>
<dbReference type="Proteomes" id="UP001443914">
    <property type="component" value="Unassembled WGS sequence"/>
</dbReference>
<proteinExistence type="inferred from homology"/>
<evidence type="ECO:0000313" key="9">
    <source>
        <dbReference type="EMBL" id="KAK9715554.1"/>
    </source>
</evidence>
<feature type="transmembrane region" description="Helical" evidence="6">
    <location>
        <begin position="202"/>
        <end position="222"/>
    </location>
</feature>
<feature type="transmembrane region" description="Helical" evidence="6">
    <location>
        <begin position="234"/>
        <end position="255"/>
    </location>
</feature>
<evidence type="ECO:0000256" key="7">
    <source>
        <dbReference type="SAM" id="MobiDB-lite"/>
    </source>
</evidence>
<feature type="domain" description="EamA" evidence="8">
    <location>
        <begin position="28"/>
        <end position="162"/>
    </location>
</feature>
<feature type="transmembrane region" description="Helical" evidence="6">
    <location>
        <begin position="270"/>
        <end position="291"/>
    </location>
</feature>
<dbReference type="GO" id="GO:0022857">
    <property type="term" value="F:transmembrane transporter activity"/>
    <property type="evidence" value="ECO:0007669"/>
    <property type="project" value="InterPro"/>
</dbReference>
<dbReference type="GO" id="GO:0016020">
    <property type="term" value="C:membrane"/>
    <property type="evidence" value="ECO:0007669"/>
    <property type="project" value="UniProtKB-SubCell"/>
</dbReference>
<sequence length="388" mass="42184">MLYLVSKGSRLESIASEKMGAWEDHSPAIAMITLQFVSAATALLNRACLITGMSPMVFTVYRQAVAAAVTFPICYFTRGNSRRSKASMGVKGFLLIFIAAFIGVVLCQVFYYKGLYMTSSSIGTASANLTPAITFIFAIALGMEKVNITKLSSIAKISGTIFCVGGAICIALLRGPKILNIQVPASFTIFPVLESSTNDHNWVLGCLFLFACKSCWAIWLIMQVPISRCYPDPLSLSAWMSFIGMLQAAAISVFMEPDPQAWNLSSPLELISIFFSGIVGSGATFFIQAWCITKRGPFYSSIFGPLSTVITTVLACMLLREELYVGSLLGAVAVIIGLYIVLWGKSEESKVKSLPKLDESQTQEHTHSENDVEQPLLSDYPDKNAQVA</sequence>
<dbReference type="InterPro" id="IPR037185">
    <property type="entry name" value="EmrE-like"/>
</dbReference>
<dbReference type="EMBL" id="JBDFQZ010000006">
    <property type="protein sequence ID" value="KAK9715554.1"/>
    <property type="molecule type" value="Genomic_DNA"/>
</dbReference>
<dbReference type="PANTHER" id="PTHR31218">
    <property type="entry name" value="WAT1-RELATED PROTEIN"/>
    <property type="match status" value="1"/>
</dbReference>
<feature type="transmembrane region" description="Helical" evidence="6">
    <location>
        <begin position="326"/>
        <end position="344"/>
    </location>
</feature>
<keyword evidence="3 6" id="KW-0812">Transmembrane</keyword>
<feature type="domain" description="EamA" evidence="8">
    <location>
        <begin position="204"/>
        <end position="342"/>
    </location>
</feature>
<evidence type="ECO:0000256" key="1">
    <source>
        <dbReference type="ARBA" id="ARBA00004141"/>
    </source>
</evidence>
<evidence type="ECO:0000256" key="4">
    <source>
        <dbReference type="ARBA" id="ARBA00022989"/>
    </source>
</evidence>
<protein>
    <recommendedName>
        <fullName evidence="6">WAT1-related protein</fullName>
    </recommendedName>
</protein>
<comment type="subcellular location">
    <subcellularLocation>
        <location evidence="1 6">Membrane</location>
        <topology evidence="1 6">Multi-pass membrane protein</topology>
    </subcellularLocation>
</comment>
<feature type="transmembrane region" description="Helical" evidence="6">
    <location>
        <begin position="28"/>
        <end position="54"/>
    </location>
</feature>
<name>A0AAW1K7F7_SAPOF</name>
<evidence type="ECO:0000256" key="5">
    <source>
        <dbReference type="ARBA" id="ARBA00023136"/>
    </source>
</evidence>
<keyword evidence="5 6" id="KW-0472">Membrane</keyword>
<comment type="similarity">
    <text evidence="2 6">Belongs to the drug/metabolite transporter (DMT) superfamily. Plant drug/metabolite exporter (P-DME) (TC 2.A.7.4) family.</text>
</comment>
<evidence type="ECO:0000256" key="6">
    <source>
        <dbReference type="RuleBase" id="RU363077"/>
    </source>
</evidence>
<reference evidence="9 10" key="1">
    <citation type="submission" date="2024-03" db="EMBL/GenBank/DDBJ databases">
        <title>WGS assembly of Saponaria officinalis var. Norfolk2.</title>
        <authorList>
            <person name="Jenkins J."/>
            <person name="Shu S."/>
            <person name="Grimwood J."/>
            <person name="Barry K."/>
            <person name="Goodstein D."/>
            <person name="Schmutz J."/>
            <person name="Leebens-Mack J."/>
            <person name="Osbourn A."/>
        </authorList>
    </citation>
    <scope>NUCLEOTIDE SEQUENCE [LARGE SCALE GENOMIC DNA]</scope>
    <source>
        <strain evidence="10">cv. Norfolk2</strain>
        <strain evidence="9">JIC</strain>
        <tissue evidence="9">Leaf</tissue>
    </source>
</reference>
<feature type="transmembrane region" description="Helical" evidence="6">
    <location>
        <begin position="123"/>
        <end position="142"/>
    </location>
</feature>
<feature type="transmembrane region" description="Helical" evidence="6">
    <location>
        <begin position="298"/>
        <end position="320"/>
    </location>
</feature>
<keyword evidence="10" id="KW-1185">Reference proteome</keyword>
<feature type="transmembrane region" description="Helical" evidence="6">
    <location>
        <begin position="154"/>
        <end position="173"/>
    </location>
</feature>
<dbReference type="InterPro" id="IPR030184">
    <property type="entry name" value="WAT1-related"/>
</dbReference>
<evidence type="ECO:0000256" key="3">
    <source>
        <dbReference type="ARBA" id="ARBA00022692"/>
    </source>
</evidence>
<feature type="compositionally biased region" description="Basic and acidic residues" evidence="7">
    <location>
        <begin position="354"/>
        <end position="370"/>
    </location>
</feature>
<dbReference type="SUPFAM" id="SSF103481">
    <property type="entry name" value="Multidrug resistance efflux transporter EmrE"/>
    <property type="match status" value="2"/>
</dbReference>
<keyword evidence="4 6" id="KW-1133">Transmembrane helix</keyword>